<dbReference type="Pfam" id="PF13456">
    <property type="entry name" value="RVT_3"/>
    <property type="match status" value="1"/>
</dbReference>
<gene>
    <name evidence="2" type="ORF">V6N11_037645</name>
</gene>
<evidence type="ECO:0000313" key="2">
    <source>
        <dbReference type="EMBL" id="KAK8985924.1"/>
    </source>
</evidence>
<evidence type="ECO:0000313" key="3">
    <source>
        <dbReference type="Proteomes" id="UP001396334"/>
    </source>
</evidence>
<dbReference type="InterPro" id="IPR002156">
    <property type="entry name" value="RNaseH_domain"/>
</dbReference>
<dbReference type="InterPro" id="IPR044730">
    <property type="entry name" value="RNase_H-like_dom_plant"/>
</dbReference>
<feature type="domain" description="RNase H type-1" evidence="1">
    <location>
        <begin position="129"/>
        <end position="216"/>
    </location>
</feature>
<reference evidence="2 3" key="1">
    <citation type="journal article" date="2024" name="G3 (Bethesda)">
        <title>Genome assembly of Hibiscus sabdariffa L. provides insights into metabolisms of medicinal natural products.</title>
        <authorList>
            <person name="Kim T."/>
        </authorList>
    </citation>
    <scope>NUCLEOTIDE SEQUENCE [LARGE SCALE GENOMIC DNA]</scope>
    <source>
        <strain evidence="2">TK-2024</strain>
        <tissue evidence="2">Old leaves</tissue>
    </source>
</reference>
<proteinExistence type="predicted"/>
<dbReference type="EMBL" id="JBBPBN010000066">
    <property type="protein sequence ID" value="KAK8985924.1"/>
    <property type="molecule type" value="Genomic_DNA"/>
</dbReference>
<organism evidence="2 3">
    <name type="scientific">Hibiscus sabdariffa</name>
    <name type="common">roselle</name>
    <dbReference type="NCBI Taxonomy" id="183260"/>
    <lineage>
        <taxon>Eukaryota</taxon>
        <taxon>Viridiplantae</taxon>
        <taxon>Streptophyta</taxon>
        <taxon>Embryophyta</taxon>
        <taxon>Tracheophyta</taxon>
        <taxon>Spermatophyta</taxon>
        <taxon>Magnoliopsida</taxon>
        <taxon>eudicotyledons</taxon>
        <taxon>Gunneridae</taxon>
        <taxon>Pentapetalae</taxon>
        <taxon>rosids</taxon>
        <taxon>malvids</taxon>
        <taxon>Malvales</taxon>
        <taxon>Malvaceae</taxon>
        <taxon>Malvoideae</taxon>
        <taxon>Hibiscus</taxon>
    </lineage>
</organism>
<keyword evidence="3" id="KW-1185">Reference proteome</keyword>
<dbReference type="CDD" id="cd06222">
    <property type="entry name" value="RNase_H_like"/>
    <property type="match status" value="1"/>
</dbReference>
<dbReference type="Proteomes" id="UP001396334">
    <property type="component" value="Unassembled WGS sequence"/>
</dbReference>
<sequence length="220" mass="24803">MTNEERCQRGFSLDASCPCCGCVSESIIYILRDCPPTRSLWHSIVPQDCHVLFFTAPLETWVVSNIRAKSAIGINSTPWSCFYPSLLWQLWKCRNDFVFTGTCLPLVEVYKIGFAWATHFVEANIVDRSRGVLRNATGTWICGYQKCVGMVSILQVELWSVFVGLQVALQRRIVQSDSSHAIKLLLDSSTNGHSMSLVRAIGLLRQGSWHVDFQWILGGR</sequence>
<comment type="caution">
    <text evidence="2">The sequence shown here is derived from an EMBL/GenBank/DDBJ whole genome shotgun (WGS) entry which is preliminary data.</text>
</comment>
<name>A0ABR2PC53_9ROSI</name>
<protein>
    <recommendedName>
        <fullName evidence="1">RNase H type-1 domain-containing protein</fullName>
    </recommendedName>
</protein>
<accession>A0ABR2PC53</accession>
<evidence type="ECO:0000259" key="1">
    <source>
        <dbReference type="Pfam" id="PF13456"/>
    </source>
</evidence>